<dbReference type="PANTHER" id="PTHR22722:SF11">
    <property type="entry name" value="LOW-DENSITY LIPOPROTEIN RECEPTOR-RELATED PROTEIN 2"/>
    <property type="match status" value="1"/>
</dbReference>
<feature type="disulfide bond" evidence="14">
    <location>
        <begin position="161"/>
        <end position="176"/>
    </location>
</feature>
<evidence type="ECO:0000256" key="4">
    <source>
        <dbReference type="ARBA" id="ARBA00022536"/>
    </source>
</evidence>
<dbReference type="FunFam" id="4.10.400.10:FF:000034">
    <property type="entry name" value="Low-density lipoprotein receptor-related protein 2"/>
    <property type="match status" value="2"/>
</dbReference>
<keyword evidence="7 15" id="KW-0732">Signal</keyword>
<reference evidence="17" key="2">
    <citation type="submission" date="2025-08" db="UniProtKB">
        <authorList>
            <consortium name="Ensembl"/>
        </authorList>
    </citation>
    <scope>IDENTIFICATION</scope>
</reference>
<dbReference type="AlphaFoldDB" id="A0A671YY02"/>
<dbReference type="Gene3D" id="4.10.400.10">
    <property type="entry name" value="Low-density Lipoprotein Receptor"/>
    <property type="match status" value="7"/>
</dbReference>
<keyword evidence="4" id="KW-0245">EGF-like domain</keyword>
<dbReference type="FunFam" id="4.10.400.10:FF:000159">
    <property type="entry name" value="Low-density lipoprotein receptor-related protein 2"/>
    <property type="match status" value="1"/>
</dbReference>
<dbReference type="PROSITE" id="PS01209">
    <property type="entry name" value="LDLRA_1"/>
    <property type="match status" value="3"/>
</dbReference>
<keyword evidence="6" id="KW-0812">Transmembrane</keyword>
<feature type="disulfide bond" evidence="14">
    <location>
        <begin position="226"/>
        <end position="244"/>
    </location>
</feature>
<dbReference type="SMART" id="SM00179">
    <property type="entry name" value="EGF_CA"/>
    <property type="match status" value="1"/>
</dbReference>
<feature type="disulfide bond" evidence="14">
    <location>
        <begin position="124"/>
        <end position="139"/>
    </location>
</feature>
<evidence type="ECO:0000256" key="14">
    <source>
        <dbReference type="PROSITE-ProRule" id="PRU00124"/>
    </source>
</evidence>
<dbReference type="PROSITE" id="PS01186">
    <property type="entry name" value="EGF_2"/>
    <property type="match status" value="1"/>
</dbReference>
<keyword evidence="5" id="KW-0254">Endocytosis</keyword>
<dbReference type="InterPro" id="IPR036055">
    <property type="entry name" value="LDL_receptor-like_sf"/>
</dbReference>
<accession>A0A671YY02</accession>
<feature type="disulfide bond" evidence="14">
    <location>
        <begin position="105"/>
        <end position="117"/>
    </location>
</feature>
<evidence type="ECO:0000259" key="16">
    <source>
        <dbReference type="PROSITE" id="PS01186"/>
    </source>
</evidence>
<dbReference type="GO" id="GO:0006898">
    <property type="term" value="P:receptor-mediated endocytosis"/>
    <property type="evidence" value="ECO:0007669"/>
    <property type="project" value="TreeGrafter"/>
</dbReference>
<evidence type="ECO:0000256" key="12">
    <source>
        <dbReference type="ARBA" id="ARBA00023170"/>
    </source>
</evidence>
<dbReference type="Ensembl" id="ENSSAUT00010069708.1">
    <property type="protein sequence ID" value="ENSSAUP00010066569.1"/>
    <property type="gene ID" value="ENSSAUG00010026510.1"/>
</dbReference>
<dbReference type="Proteomes" id="UP000472265">
    <property type="component" value="Chromosome 9"/>
</dbReference>
<dbReference type="GO" id="GO:0005509">
    <property type="term" value="F:calcium ion binding"/>
    <property type="evidence" value="ECO:0007669"/>
    <property type="project" value="InterPro"/>
</dbReference>
<feature type="disulfide bond" evidence="14">
    <location>
        <begin position="25"/>
        <end position="37"/>
    </location>
</feature>
<comment type="caution">
    <text evidence="14">Lacks conserved residue(s) required for the propagation of feature annotation.</text>
</comment>
<keyword evidence="9" id="KW-1133">Transmembrane helix</keyword>
<evidence type="ECO:0000256" key="11">
    <source>
        <dbReference type="ARBA" id="ARBA00023157"/>
    </source>
</evidence>
<organism evidence="17 18">
    <name type="scientific">Sparus aurata</name>
    <name type="common">Gilthead sea bream</name>
    <dbReference type="NCBI Taxonomy" id="8175"/>
    <lineage>
        <taxon>Eukaryota</taxon>
        <taxon>Metazoa</taxon>
        <taxon>Chordata</taxon>
        <taxon>Craniata</taxon>
        <taxon>Vertebrata</taxon>
        <taxon>Euteleostomi</taxon>
        <taxon>Actinopterygii</taxon>
        <taxon>Neopterygii</taxon>
        <taxon>Teleostei</taxon>
        <taxon>Neoteleostei</taxon>
        <taxon>Acanthomorphata</taxon>
        <taxon>Eupercaria</taxon>
        <taxon>Spariformes</taxon>
        <taxon>Sparidae</taxon>
        <taxon>Sparus</taxon>
    </lineage>
</organism>
<dbReference type="SUPFAM" id="SSF57184">
    <property type="entry name" value="Growth factor receptor domain"/>
    <property type="match status" value="1"/>
</dbReference>
<feature type="disulfide bond" evidence="14">
    <location>
        <begin position="238"/>
        <end position="253"/>
    </location>
</feature>
<feature type="disulfide bond" evidence="14">
    <location>
        <begin position="219"/>
        <end position="231"/>
    </location>
</feature>
<feature type="domain" description="EGF-like" evidence="16">
    <location>
        <begin position="365"/>
        <end position="379"/>
    </location>
</feature>
<evidence type="ECO:0000256" key="7">
    <source>
        <dbReference type="ARBA" id="ARBA00022729"/>
    </source>
</evidence>
<evidence type="ECO:0000256" key="10">
    <source>
        <dbReference type="ARBA" id="ARBA00023136"/>
    </source>
</evidence>
<dbReference type="Pfam" id="PF00057">
    <property type="entry name" value="Ldl_recept_a"/>
    <property type="match status" value="7"/>
</dbReference>
<dbReference type="InterPro" id="IPR002172">
    <property type="entry name" value="LDrepeatLR_classA_rpt"/>
</dbReference>
<gene>
    <name evidence="17" type="primary">LRP2</name>
    <name evidence="17" type="synonym">lrp2a</name>
</gene>
<keyword evidence="18" id="KW-1185">Reference proteome</keyword>
<keyword evidence="12" id="KW-0675">Receptor</keyword>
<evidence type="ECO:0000313" key="18">
    <source>
        <dbReference type="Proteomes" id="UP000472265"/>
    </source>
</evidence>
<dbReference type="PROSITE" id="PS50068">
    <property type="entry name" value="LDLRA_2"/>
    <property type="match status" value="7"/>
</dbReference>
<keyword evidence="10" id="KW-0472">Membrane</keyword>
<feature type="disulfide bond" evidence="14">
    <location>
        <begin position="149"/>
        <end position="167"/>
    </location>
</feature>
<evidence type="ECO:0000256" key="3">
    <source>
        <dbReference type="ARBA" id="ARBA00022475"/>
    </source>
</evidence>
<dbReference type="FunFam" id="4.10.400.10:FF:000198">
    <property type="entry name" value="Low density lipoprotein receptor-related protein 2a"/>
    <property type="match status" value="1"/>
</dbReference>
<dbReference type="GO" id="GO:0042562">
    <property type="term" value="F:hormone binding"/>
    <property type="evidence" value="ECO:0007669"/>
    <property type="project" value="TreeGrafter"/>
</dbReference>
<dbReference type="GeneTree" id="ENSGT00940000157232"/>
<dbReference type="FunFam" id="2.10.25.10:FF:000009">
    <property type="entry name" value="Low-density lipoprotein receptor isoform 1"/>
    <property type="match status" value="1"/>
</dbReference>
<keyword evidence="13" id="KW-0325">Glycoprotein</keyword>
<dbReference type="FunFam" id="4.10.400.10:FF:000002">
    <property type="entry name" value="Low-density lipoprotein receptor-related protein 1"/>
    <property type="match status" value="1"/>
</dbReference>
<keyword evidence="3" id="KW-1003">Cell membrane</keyword>
<dbReference type="InterPro" id="IPR051221">
    <property type="entry name" value="LDLR-related"/>
</dbReference>
<dbReference type="GO" id="GO:0016324">
    <property type="term" value="C:apical plasma membrane"/>
    <property type="evidence" value="ECO:0007669"/>
    <property type="project" value="TreeGrafter"/>
</dbReference>
<comment type="similarity">
    <text evidence="2">Belongs to the LDLR family.</text>
</comment>
<evidence type="ECO:0000256" key="5">
    <source>
        <dbReference type="ARBA" id="ARBA00022583"/>
    </source>
</evidence>
<sequence>MWRAVLLKLFLVFICCVRWCHSEGCELGQFRCGTGRCIPGDWHCDGTSDCVDDSDEHDCPQVTCDESHFQCLSDGECIPDVWVCDDEEDCEDGSDERQHCPGRTCTSGQFSCSNGACIPAEYRCDRLSDCSDGSDERDCHYPECAQLRCANGACYNLTQRCDHVLDCRDGSDEANCTQHCNTGLFQCHNGVCVPQRYVCDHDDDCGDRSDELNCTYPTCRGNYFTCPSGRCIHQVWVCDGEDDCEDNADEKGCDNVQRECYPGEWPCPSSGLCIPIDQLCDGTAHCPEGEDETNTTAGRNCSIWRCASLSCEHRCHASPDGGTCSCPSGYIVNSNNSRSCTDFDDCSMWGVCDQLCEDRIGSHRCSCREGYTLEQHRYCRADVSSECHFPSTSFLFEEVLESDWDWPGWNSSSYPLKYQQC</sequence>
<dbReference type="PRINTS" id="PR00261">
    <property type="entry name" value="LDLRECEPTOR"/>
</dbReference>
<dbReference type="SMART" id="SM00192">
    <property type="entry name" value="LDLa"/>
    <property type="match status" value="7"/>
</dbReference>
<dbReference type="SMART" id="SM00181">
    <property type="entry name" value="EGF"/>
    <property type="match status" value="4"/>
</dbReference>
<feature type="disulfide bond" evidence="14">
    <location>
        <begin position="44"/>
        <end position="59"/>
    </location>
</feature>
<evidence type="ECO:0000313" key="17">
    <source>
        <dbReference type="Ensembl" id="ENSSAUP00010066569.1"/>
    </source>
</evidence>
<keyword evidence="11 14" id="KW-1015">Disulfide bond</keyword>
<feature type="chain" id="PRO_5025422076" evidence="15">
    <location>
        <begin position="23"/>
        <end position="421"/>
    </location>
</feature>
<dbReference type="FunFam" id="4.10.400.10:FF:000112">
    <property type="entry name" value="Low-density lipoprotein receptor-related protein 2"/>
    <property type="match status" value="1"/>
</dbReference>
<feature type="disulfide bond" evidence="14">
    <location>
        <begin position="199"/>
        <end position="214"/>
    </location>
</feature>
<dbReference type="Gene3D" id="2.10.25.10">
    <property type="entry name" value="Laminin"/>
    <property type="match status" value="2"/>
</dbReference>
<evidence type="ECO:0000256" key="9">
    <source>
        <dbReference type="ARBA" id="ARBA00022989"/>
    </source>
</evidence>
<feature type="signal peptide" evidence="15">
    <location>
        <begin position="1"/>
        <end position="22"/>
    </location>
</feature>
<evidence type="ECO:0000256" key="15">
    <source>
        <dbReference type="SAM" id="SignalP"/>
    </source>
</evidence>
<reference evidence="17" key="1">
    <citation type="submission" date="2021-04" db="EMBL/GenBank/DDBJ databases">
        <authorList>
            <consortium name="Wellcome Sanger Institute Data Sharing"/>
        </authorList>
    </citation>
    <scope>NUCLEOTIDE SEQUENCE [LARGE SCALE GENOMIC DNA]</scope>
</reference>
<evidence type="ECO:0000256" key="1">
    <source>
        <dbReference type="ARBA" id="ARBA00004251"/>
    </source>
</evidence>
<name>A0A671YY02_SPAAU</name>
<protein>
    <submittedName>
        <fullName evidence="17">Low density lipoprotein receptor-related protein 2a</fullName>
    </submittedName>
</protein>
<feature type="disulfide bond" evidence="14">
    <location>
        <begin position="32"/>
        <end position="50"/>
    </location>
</feature>
<dbReference type="SUPFAM" id="SSF57424">
    <property type="entry name" value="LDL receptor-like module"/>
    <property type="match status" value="7"/>
</dbReference>
<comment type="subcellular location">
    <subcellularLocation>
        <location evidence="1">Cell membrane</location>
        <topology evidence="1">Single-pass type I membrane protein</topology>
    </subcellularLocation>
</comment>
<dbReference type="InterPro" id="IPR000742">
    <property type="entry name" value="EGF"/>
</dbReference>
<evidence type="ECO:0000256" key="8">
    <source>
        <dbReference type="ARBA" id="ARBA00022737"/>
    </source>
</evidence>
<feature type="disulfide bond" evidence="14">
    <location>
        <begin position="187"/>
        <end position="205"/>
    </location>
</feature>
<dbReference type="InterPro" id="IPR001881">
    <property type="entry name" value="EGF-like_Ca-bd_dom"/>
</dbReference>
<evidence type="ECO:0000256" key="13">
    <source>
        <dbReference type="ARBA" id="ARBA00023180"/>
    </source>
</evidence>
<feature type="disulfide bond" evidence="14">
    <location>
        <begin position="112"/>
        <end position="130"/>
    </location>
</feature>
<proteinExistence type="inferred from homology"/>
<evidence type="ECO:0000256" key="6">
    <source>
        <dbReference type="ARBA" id="ARBA00022692"/>
    </source>
</evidence>
<dbReference type="FunFam" id="4.10.400.10:FF:000147">
    <property type="entry name" value="Low-density lipoprotein receptor-related protein 2"/>
    <property type="match status" value="1"/>
</dbReference>
<keyword evidence="8" id="KW-0677">Repeat</keyword>
<dbReference type="InterPro" id="IPR009030">
    <property type="entry name" value="Growth_fac_rcpt_cys_sf"/>
</dbReference>
<evidence type="ECO:0000256" key="2">
    <source>
        <dbReference type="ARBA" id="ARBA00009939"/>
    </source>
</evidence>
<dbReference type="PANTHER" id="PTHR22722">
    <property type="entry name" value="LOW-DENSITY LIPOPROTEIN RECEPTOR-RELATED PROTEIN 2-RELATED"/>
    <property type="match status" value="1"/>
</dbReference>
<dbReference type="CDD" id="cd00112">
    <property type="entry name" value="LDLa"/>
    <property type="match status" value="7"/>
</dbReference>
<dbReference type="InterPro" id="IPR023415">
    <property type="entry name" value="LDLR_class-A_CS"/>
</dbReference>
<feature type="disulfide bond" evidence="14">
    <location>
        <begin position="180"/>
        <end position="192"/>
    </location>
</feature>
<reference evidence="17" key="3">
    <citation type="submission" date="2025-09" db="UniProtKB">
        <authorList>
            <consortium name="Ensembl"/>
        </authorList>
    </citation>
    <scope>IDENTIFICATION</scope>
</reference>
<dbReference type="GO" id="GO:0043235">
    <property type="term" value="C:receptor complex"/>
    <property type="evidence" value="ECO:0007669"/>
    <property type="project" value="TreeGrafter"/>
</dbReference>